<reference evidence="1" key="1">
    <citation type="submission" date="2009-07" db="EMBL/GenBank/DDBJ databases">
        <authorList>
            <person name="Weinstock G."/>
            <person name="Sodergren E."/>
            <person name="Clifton S."/>
            <person name="Fulton L."/>
            <person name="Fulton B."/>
            <person name="Courtney L."/>
            <person name="Fronick C."/>
            <person name="Harrison M."/>
            <person name="Strong C."/>
            <person name="Farmer C."/>
            <person name="Delahaunty K."/>
            <person name="Markovic C."/>
            <person name="Hall O."/>
            <person name="Minx P."/>
            <person name="Tomlinson C."/>
            <person name="Mitreva M."/>
            <person name="Nelson J."/>
            <person name="Hou S."/>
            <person name="Wollam A."/>
            <person name="Pepin K.H."/>
            <person name="Johnson M."/>
            <person name="Bhonagiri V."/>
            <person name="Nash W.E."/>
            <person name="Warren W."/>
            <person name="Chinwalla A."/>
            <person name="Mardis E.R."/>
            <person name="Wilson R.K."/>
        </authorList>
    </citation>
    <scope>NUCLEOTIDE SEQUENCE [LARGE SCALE GENOMIC DNA]</scope>
    <source>
        <strain evidence="1">DSM 14469</strain>
    </source>
</reference>
<evidence type="ECO:0000313" key="2">
    <source>
        <dbReference type="Proteomes" id="UP000005561"/>
    </source>
</evidence>
<sequence length="124" mass="13224">MNKRKNTVIFVSVVLVIAFAGILAQETLLKEEGGYAVISSGGEEAARLPLSENTELVIGDEEQGYNRIVVEDGAISVTEADCPDKVCVREGKISRTGEFIACLPHELIITIEGGGGETIDAFAR</sequence>
<dbReference type="STRING" id="168384.SAMN05660368_03613"/>
<gene>
    <name evidence="1" type="ORF">BRYFOR_05347</name>
</gene>
<dbReference type="RefSeq" id="WP_006860149.1">
    <property type="nucleotide sequence ID" value="NZ_ACCL02000002.1"/>
</dbReference>
<dbReference type="eggNOG" id="COG5341">
    <property type="taxonomic scope" value="Bacteria"/>
</dbReference>
<evidence type="ECO:0000313" key="1">
    <source>
        <dbReference type="EMBL" id="EET62314.1"/>
    </source>
</evidence>
<dbReference type="Pfam" id="PF07009">
    <property type="entry name" value="NusG_II"/>
    <property type="match status" value="1"/>
</dbReference>
<dbReference type="Proteomes" id="UP000005561">
    <property type="component" value="Unassembled WGS sequence"/>
</dbReference>
<accession>C6L9Q7</accession>
<dbReference type="AlphaFoldDB" id="C6L9Q7"/>
<dbReference type="Gene3D" id="2.60.320.10">
    <property type="entry name" value="N-utilization substance G protein NusG, insert domain"/>
    <property type="match status" value="1"/>
</dbReference>
<dbReference type="CDD" id="cd09911">
    <property type="entry name" value="Lin0431_like"/>
    <property type="match status" value="1"/>
</dbReference>
<dbReference type="OrthoDB" id="47603at2"/>
<keyword evidence="2" id="KW-1185">Reference proteome</keyword>
<dbReference type="EMBL" id="ACCL02000002">
    <property type="protein sequence ID" value="EET62314.1"/>
    <property type="molecule type" value="Genomic_DNA"/>
</dbReference>
<organism evidence="1 2">
    <name type="scientific">Marvinbryantia formatexigens DSM 14469</name>
    <dbReference type="NCBI Taxonomy" id="478749"/>
    <lineage>
        <taxon>Bacteria</taxon>
        <taxon>Bacillati</taxon>
        <taxon>Bacillota</taxon>
        <taxon>Clostridia</taxon>
        <taxon>Lachnospirales</taxon>
        <taxon>Lachnospiraceae</taxon>
        <taxon>Marvinbryantia</taxon>
    </lineage>
</organism>
<protein>
    <submittedName>
        <fullName evidence="1">Uncharacterized protein</fullName>
    </submittedName>
</protein>
<proteinExistence type="predicted"/>
<name>C6L9Q7_9FIRM</name>
<comment type="caution">
    <text evidence="1">The sequence shown here is derived from an EMBL/GenBank/DDBJ whole genome shotgun (WGS) entry which is preliminary data.</text>
</comment>
<dbReference type="InterPro" id="IPR038690">
    <property type="entry name" value="NusG_2_sf"/>
</dbReference>